<keyword evidence="1" id="KW-0812">Transmembrane</keyword>
<evidence type="ECO:0000256" key="1">
    <source>
        <dbReference type="SAM" id="Phobius"/>
    </source>
</evidence>
<feature type="transmembrane region" description="Helical" evidence="1">
    <location>
        <begin position="6"/>
        <end position="25"/>
    </location>
</feature>
<proteinExistence type="predicted"/>
<organism evidence="2">
    <name type="scientific">Myoviridae sp. ct8mY9</name>
    <dbReference type="NCBI Taxonomy" id="2827664"/>
    <lineage>
        <taxon>Viruses</taxon>
        <taxon>Duplodnaviria</taxon>
        <taxon>Heunggongvirae</taxon>
        <taxon>Uroviricota</taxon>
        <taxon>Caudoviricetes</taxon>
    </lineage>
</organism>
<keyword evidence="1" id="KW-1133">Transmembrane helix</keyword>
<sequence>MIRNNFLISLFYIIIILFICVNKYYKNVKCI</sequence>
<reference evidence="2" key="1">
    <citation type="journal article" date="2021" name="Proc. Natl. Acad. Sci. U.S.A.">
        <title>A Catalog of Tens of Thousands of Viruses from Human Metagenomes Reveals Hidden Associations with Chronic Diseases.</title>
        <authorList>
            <person name="Tisza M.J."/>
            <person name="Buck C.B."/>
        </authorList>
    </citation>
    <scope>NUCLEOTIDE SEQUENCE</scope>
    <source>
        <strain evidence="2">Ct8mY9</strain>
    </source>
</reference>
<accession>A0A8S5SEM1</accession>
<keyword evidence="1" id="KW-0472">Membrane</keyword>
<dbReference type="EMBL" id="BK032581">
    <property type="protein sequence ID" value="DAF49433.1"/>
    <property type="molecule type" value="Genomic_DNA"/>
</dbReference>
<evidence type="ECO:0000313" key="2">
    <source>
        <dbReference type="EMBL" id="DAF49433.1"/>
    </source>
</evidence>
<protein>
    <submittedName>
        <fullName evidence="2">Uncharacterized protein</fullName>
    </submittedName>
</protein>
<name>A0A8S5SEM1_9CAUD</name>